<dbReference type="EMBL" id="RJVK01000005">
    <property type="protein sequence ID" value="ROR38832.1"/>
    <property type="molecule type" value="Genomic_DNA"/>
</dbReference>
<dbReference type="EMBL" id="CP027432">
    <property type="protein sequence ID" value="QCI29188.1"/>
    <property type="molecule type" value="Genomic_DNA"/>
</dbReference>
<dbReference type="PANTHER" id="PTHR44757:SF2">
    <property type="entry name" value="BIOFILM ARCHITECTURE MAINTENANCE PROTEIN MBAA"/>
    <property type="match status" value="1"/>
</dbReference>
<accession>A0AAJ4RB49</accession>
<dbReference type="CDD" id="cd01949">
    <property type="entry name" value="GGDEF"/>
    <property type="match status" value="1"/>
</dbReference>
<feature type="transmembrane region" description="Helical" evidence="7">
    <location>
        <begin position="220"/>
        <end position="239"/>
    </location>
</feature>
<dbReference type="Proteomes" id="UP000272781">
    <property type="component" value="Unassembled WGS sequence"/>
</dbReference>
<feature type="domain" description="EAL" evidence="8">
    <location>
        <begin position="437"/>
        <end position="690"/>
    </location>
</feature>
<evidence type="ECO:0000313" key="12">
    <source>
        <dbReference type="Proteomes" id="UP000272781"/>
    </source>
</evidence>
<keyword evidence="2" id="KW-1003">Cell membrane</keyword>
<dbReference type="InterPro" id="IPR052155">
    <property type="entry name" value="Biofilm_reg_signaling"/>
</dbReference>
<dbReference type="PROSITE" id="PS50887">
    <property type="entry name" value="GGDEF"/>
    <property type="match status" value="1"/>
</dbReference>
<dbReference type="PROSITE" id="PS50883">
    <property type="entry name" value="EAL"/>
    <property type="match status" value="1"/>
</dbReference>
<dbReference type="AlphaFoldDB" id="A0AAJ4RB49"/>
<dbReference type="GO" id="GO:0003824">
    <property type="term" value="F:catalytic activity"/>
    <property type="evidence" value="ECO:0007669"/>
    <property type="project" value="UniProtKB-ARBA"/>
</dbReference>
<organism evidence="11 12">
    <name type="scientific">Caminibacter pacificus</name>
    <dbReference type="NCBI Taxonomy" id="1424653"/>
    <lineage>
        <taxon>Bacteria</taxon>
        <taxon>Pseudomonadati</taxon>
        <taxon>Campylobacterota</taxon>
        <taxon>Epsilonproteobacteria</taxon>
        <taxon>Nautiliales</taxon>
        <taxon>Nautiliaceae</taxon>
        <taxon>Caminibacter</taxon>
    </lineage>
</organism>
<dbReference type="InterPro" id="IPR035919">
    <property type="entry name" value="EAL_sf"/>
</dbReference>
<evidence type="ECO:0000259" key="9">
    <source>
        <dbReference type="PROSITE" id="PS50887"/>
    </source>
</evidence>
<keyword evidence="5 7" id="KW-0472">Membrane</keyword>
<dbReference type="Proteomes" id="UP000298805">
    <property type="component" value="Chromosome"/>
</dbReference>
<dbReference type="PANTHER" id="PTHR44757">
    <property type="entry name" value="DIGUANYLATE CYCLASE DGCP"/>
    <property type="match status" value="1"/>
</dbReference>
<dbReference type="InterPro" id="IPR000160">
    <property type="entry name" value="GGDEF_dom"/>
</dbReference>
<dbReference type="Pfam" id="PF00990">
    <property type="entry name" value="GGDEF"/>
    <property type="match status" value="1"/>
</dbReference>
<dbReference type="SMART" id="SM00052">
    <property type="entry name" value="EAL"/>
    <property type="match status" value="1"/>
</dbReference>
<proteinExistence type="predicted"/>
<evidence type="ECO:0000256" key="2">
    <source>
        <dbReference type="ARBA" id="ARBA00022475"/>
    </source>
</evidence>
<dbReference type="InterPro" id="IPR033480">
    <property type="entry name" value="sCache_2"/>
</dbReference>
<dbReference type="Gene3D" id="3.30.70.270">
    <property type="match status" value="1"/>
</dbReference>
<dbReference type="Gene3D" id="3.30.450.20">
    <property type="entry name" value="PAS domain"/>
    <property type="match status" value="1"/>
</dbReference>
<evidence type="ECO:0000256" key="4">
    <source>
        <dbReference type="ARBA" id="ARBA00022989"/>
    </source>
</evidence>
<reference evidence="11 12" key="2">
    <citation type="submission" date="2018-11" db="EMBL/GenBank/DDBJ databases">
        <title>Genomic Encyclopedia of Type Strains, Phase IV (KMG-IV): sequencing the most valuable type-strain genomes for metagenomic binning, comparative biology and taxonomic classification.</title>
        <authorList>
            <person name="Goeker M."/>
        </authorList>
    </citation>
    <scope>NUCLEOTIDE SEQUENCE [LARGE SCALE GENOMIC DNA]</scope>
    <source>
        <strain evidence="11 12">DSM 27783</strain>
    </source>
</reference>
<keyword evidence="3 7" id="KW-0812">Transmembrane</keyword>
<keyword evidence="13" id="KW-1185">Reference proteome</keyword>
<evidence type="ECO:0000256" key="6">
    <source>
        <dbReference type="SAM" id="Coils"/>
    </source>
</evidence>
<reference evidence="10" key="3">
    <citation type="submission" date="2019-06" db="EMBL/GenBank/DDBJ databases">
        <title>A comparative analysis of the Nautiliaceae.</title>
        <authorList>
            <person name="Grosche A."/>
            <person name="Smedile F."/>
            <person name="Vetriani C."/>
        </authorList>
    </citation>
    <scope>NUCLEOTIDE SEQUENCE</scope>
    <source>
        <strain evidence="10">TB6</strain>
    </source>
</reference>
<evidence type="ECO:0000259" key="8">
    <source>
        <dbReference type="PROSITE" id="PS50883"/>
    </source>
</evidence>
<comment type="subcellular location">
    <subcellularLocation>
        <location evidence="1">Cell membrane</location>
        <topology evidence="1">Multi-pass membrane protein</topology>
    </subcellularLocation>
</comment>
<dbReference type="SUPFAM" id="SSF55073">
    <property type="entry name" value="Nucleotide cyclase"/>
    <property type="match status" value="1"/>
</dbReference>
<dbReference type="InterPro" id="IPR001633">
    <property type="entry name" value="EAL_dom"/>
</dbReference>
<dbReference type="Pfam" id="PF17200">
    <property type="entry name" value="sCache_2"/>
    <property type="match status" value="1"/>
</dbReference>
<name>A0AAJ4RB49_9BACT</name>
<keyword evidence="4 7" id="KW-1133">Transmembrane helix</keyword>
<dbReference type="FunFam" id="3.30.70.270:FF:000001">
    <property type="entry name" value="Diguanylate cyclase domain protein"/>
    <property type="match status" value="1"/>
</dbReference>
<evidence type="ECO:0000313" key="13">
    <source>
        <dbReference type="Proteomes" id="UP000298805"/>
    </source>
</evidence>
<evidence type="ECO:0000256" key="5">
    <source>
        <dbReference type="ARBA" id="ARBA00023136"/>
    </source>
</evidence>
<dbReference type="GO" id="GO:0005886">
    <property type="term" value="C:plasma membrane"/>
    <property type="evidence" value="ECO:0007669"/>
    <property type="project" value="UniProtKB-SubCell"/>
</dbReference>
<keyword evidence="6" id="KW-0175">Coiled coil</keyword>
<gene>
    <name evidence="10" type="ORF">C6V80_09550</name>
    <name evidence="11" type="ORF">EDC58_1747</name>
</gene>
<feature type="coiled-coil region" evidence="6">
    <location>
        <begin position="240"/>
        <end position="267"/>
    </location>
</feature>
<protein>
    <submittedName>
        <fullName evidence="11">Diguanylate cyclase (GGDEF)-like protein</fullName>
    </submittedName>
    <submittedName>
        <fullName evidence="10">EAL domain-containing protein</fullName>
    </submittedName>
</protein>
<dbReference type="RefSeq" id="WP_123353124.1">
    <property type="nucleotide sequence ID" value="NZ_CP027432.2"/>
</dbReference>
<dbReference type="SMART" id="SM00267">
    <property type="entry name" value="GGDEF"/>
    <property type="match status" value="1"/>
</dbReference>
<evidence type="ECO:0000256" key="3">
    <source>
        <dbReference type="ARBA" id="ARBA00022692"/>
    </source>
</evidence>
<evidence type="ECO:0000256" key="1">
    <source>
        <dbReference type="ARBA" id="ARBA00004651"/>
    </source>
</evidence>
<dbReference type="Gene3D" id="3.20.20.450">
    <property type="entry name" value="EAL domain"/>
    <property type="match status" value="1"/>
</dbReference>
<dbReference type="InterPro" id="IPR029787">
    <property type="entry name" value="Nucleotide_cyclase"/>
</dbReference>
<evidence type="ECO:0000313" key="10">
    <source>
        <dbReference type="EMBL" id="QCI29188.1"/>
    </source>
</evidence>
<sequence length="690" mass="80042">MKFEKDKISRYIVLVPLAGVLITALFLTLAVIFAINNYFQEENKRITQKFMDDLKITTKQRVDIAYNILNNIYHNKMKYCKIHNISKKECDKMVIHEMQQIFDQLKWPYKGYVFVLDFKGNTLYHPNKKLMQINRWNLERNGVKVFQLLVHQAQEHPNGTYVSYKGYNPGGKPTEKVSYVKVFKPYDILIGSGVYLDYLDKRLIKKNKEREKVFQNLLDMIYAVIVIVSGAIVVIVLLISKQVRDMYEKYEKELQEEKEKFKERSIRDPLTGLYNRSYVLNTFNEIASRVKRNGKKAVIAFIDLDQFKEINDSLGHDYGDLLLIKIAQRIKKTVRKSDIVSRFGGDEFVLILDEVEKPENIISLIQRLLNNIKQKVILNDKEVSTTASIGLSVFPDDSEDINKLITYADTAMYEAKKRTGNSFEFYKKEMGEKAKEKLEIKNSLKEAIKKDELVVYFQPQIDKNGDLYGSEALVRWIHPKKGMIPPYKFISVATELGLIDKIDEIVLQKAIWQYKKWEASGYKPGIISCNFTMFDIERGNLIEKIKEIIKEEQFDPEKLIMEITEDNIMKNPDKAIKYVKELADLGIGIAIDDFGTGYSSLAYLNKFPVSELKIDREFIKDLPQNQDNDKIVKTVVNLAKNFNLKTVAEGVETKEQEKYVISLGIDVIQGYVYSPPVNAEEFEEKFLKGN</sequence>
<evidence type="ECO:0000313" key="11">
    <source>
        <dbReference type="EMBL" id="ROR38832.1"/>
    </source>
</evidence>
<feature type="domain" description="GGDEF" evidence="9">
    <location>
        <begin position="295"/>
        <end position="428"/>
    </location>
</feature>
<dbReference type="InterPro" id="IPR043128">
    <property type="entry name" value="Rev_trsase/Diguanyl_cyclase"/>
</dbReference>
<dbReference type="CDD" id="cd01948">
    <property type="entry name" value="EAL"/>
    <property type="match status" value="1"/>
</dbReference>
<evidence type="ECO:0000256" key="7">
    <source>
        <dbReference type="SAM" id="Phobius"/>
    </source>
</evidence>
<dbReference type="Pfam" id="PF00563">
    <property type="entry name" value="EAL"/>
    <property type="match status" value="1"/>
</dbReference>
<dbReference type="NCBIfam" id="TIGR00254">
    <property type="entry name" value="GGDEF"/>
    <property type="match status" value="1"/>
</dbReference>
<dbReference type="SUPFAM" id="SSF141868">
    <property type="entry name" value="EAL domain-like"/>
    <property type="match status" value="1"/>
</dbReference>
<reference evidence="13" key="1">
    <citation type="submission" date="2018-03" db="EMBL/GenBank/DDBJ databases">
        <title>A comparative analysis of the Nautiliaceae.</title>
        <authorList>
            <person name="Grosche A."/>
            <person name="Smedile F."/>
            <person name="Vetriani C."/>
        </authorList>
    </citation>
    <scope>NUCLEOTIDE SEQUENCE [LARGE SCALE GENOMIC DNA]</scope>
    <source>
        <strain evidence="13">TB6</strain>
    </source>
</reference>
<feature type="transmembrane region" description="Helical" evidence="7">
    <location>
        <begin position="12"/>
        <end position="35"/>
    </location>
</feature>